<keyword evidence="7" id="KW-1185">Reference proteome</keyword>
<dbReference type="InterPro" id="IPR032808">
    <property type="entry name" value="DoxX"/>
</dbReference>
<evidence type="ECO:0000256" key="3">
    <source>
        <dbReference type="ARBA" id="ARBA00022989"/>
    </source>
</evidence>
<evidence type="ECO:0000256" key="2">
    <source>
        <dbReference type="ARBA" id="ARBA00022692"/>
    </source>
</evidence>
<feature type="transmembrane region" description="Helical" evidence="5">
    <location>
        <begin position="73"/>
        <end position="90"/>
    </location>
</feature>
<dbReference type="KEGG" id="fli:Fleli_3011"/>
<gene>
    <name evidence="6" type="ordered locus">Fleli_3011</name>
</gene>
<protein>
    <submittedName>
        <fullName evidence="6">Putative membrane protein</fullName>
    </submittedName>
</protein>
<sequence>MNSNTINKIFFVVIRLMLGGIMLYGGYQKFAKPLPKPTQMITQIETEGSEKLKEKPAVLVIKNYIFGMKQTGYFWQLLGICEIVFGLMILSQYMSFVGALMLFPITLHIFLFHTFLTPSNTVGVIEGIVLLLINFLLIVKEYKKFKPLLWIKL</sequence>
<dbReference type="PATRIC" id="fig|880071.3.peg.3007"/>
<dbReference type="Proteomes" id="UP000006054">
    <property type="component" value="Chromosome"/>
</dbReference>
<comment type="subcellular location">
    <subcellularLocation>
        <location evidence="1">Membrane</location>
        <topology evidence="1">Multi-pass membrane protein</topology>
    </subcellularLocation>
</comment>
<name>I4AN17_BERLS</name>
<dbReference type="OrthoDB" id="8161897at2"/>
<keyword evidence="3 5" id="KW-1133">Transmembrane helix</keyword>
<feature type="transmembrane region" description="Helical" evidence="5">
    <location>
        <begin position="122"/>
        <end position="139"/>
    </location>
</feature>
<dbReference type="EMBL" id="CP003345">
    <property type="protein sequence ID" value="AFM05352.1"/>
    <property type="molecule type" value="Genomic_DNA"/>
</dbReference>
<dbReference type="AlphaFoldDB" id="I4AN17"/>
<keyword evidence="2 5" id="KW-0812">Transmembrane</keyword>
<proteinExistence type="predicted"/>
<reference evidence="7" key="1">
    <citation type="submission" date="2012-06" db="EMBL/GenBank/DDBJ databases">
        <title>The complete genome of Flexibacter litoralis DSM 6794.</title>
        <authorList>
            <person name="Lucas S."/>
            <person name="Copeland A."/>
            <person name="Lapidus A."/>
            <person name="Glavina del Rio T."/>
            <person name="Dalin E."/>
            <person name="Tice H."/>
            <person name="Bruce D."/>
            <person name="Goodwin L."/>
            <person name="Pitluck S."/>
            <person name="Peters L."/>
            <person name="Ovchinnikova G."/>
            <person name="Lu M."/>
            <person name="Kyrpides N."/>
            <person name="Mavromatis K."/>
            <person name="Ivanova N."/>
            <person name="Brettin T."/>
            <person name="Detter J.C."/>
            <person name="Han C."/>
            <person name="Larimer F."/>
            <person name="Land M."/>
            <person name="Hauser L."/>
            <person name="Markowitz V."/>
            <person name="Cheng J.-F."/>
            <person name="Hugenholtz P."/>
            <person name="Woyke T."/>
            <person name="Wu D."/>
            <person name="Spring S."/>
            <person name="Lang E."/>
            <person name="Kopitz M."/>
            <person name="Brambilla E."/>
            <person name="Klenk H.-P."/>
            <person name="Eisen J.A."/>
        </authorList>
    </citation>
    <scope>NUCLEOTIDE SEQUENCE [LARGE SCALE GENOMIC DNA]</scope>
    <source>
        <strain evidence="7">ATCC 23117 / DSM 6794 / NBRC 15988 / NCIMB 1366 / Sio-4</strain>
    </source>
</reference>
<evidence type="ECO:0000256" key="1">
    <source>
        <dbReference type="ARBA" id="ARBA00004141"/>
    </source>
</evidence>
<dbReference type="GO" id="GO:0016020">
    <property type="term" value="C:membrane"/>
    <property type="evidence" value="ECO:0007669"/>
    <property type="project" value="UniProtKB-SubCell"/>
</dbReference>
<evidence type="ECO:0000256" key="5">
    <source>
        <dbReference type="SAM" id="Phobius"/>
    </source>
</evidence>
<dbReference type="STRING" id="880071.Fleli_3011"/>
<evidence type="ECO:0000313" key="6">
    <source>
        <dbReference type="EMBL" id="AFM05352.1"/>
    </source>
</evidence>
<dbReference type="HOGENOM" id="CLU_1756403_0_0_10"/>
<dbReference type="eggNOG" id="ENOG5030N6S">
    <property type="taxonomic scope" value="Bacteria"/>
</dbReference>
<feature type="transmembrane region" description="Helical" evidence="5">
    <location>
        <begin position="97"/>
        <end position="116"/>
    </location>
</feature>
<evidence type="ECO:0000256" key="4">
    <source>
        <dbReference type="ARBA" id="ARBA00023136"/>
    </source>
</evidence>
<keyword evidence="4 5" id="KW-0472">Membrane</keyword>
<organism evidence="6 7">
    <name type="scientific">Bernardetia litoralis (strain ATCC 23117 / DSM 6794 / NBRC 15988 / NCIMB 1366 / Fx l1 / Sio-4)</name>
    <name type="common">Flexibacter litoralis</name>
    <dbReference type="NCBI Taxonomy" id="880071"/>
    <lineage>
        <taxon>Bacteria</taxon>
        <taxon>Pseudomonadati</taxon>
        <taxon>Bacteroidota</taxon>
        <taxon>Cytophagia</taxon>
        <taxon>Cytophagales</taxon>
        <taxon>Bernardetiaceae</taxon>
        <taxon>Bernardetia</taxon>
    </lineage>
</organism>
<dbReference type="Pfam" id="PF07681">
    <property type="entry name" value="DoxX"/>
    <property type="match status" value="1"/>
</dbReference>
<dbReference type="RefSeq" id="WP_014798786.1">
    <property type="nucleotide sequence ID" value="NC_018018.1"/>
</dbReference>
<accession>I4AN17</accession>
<feature type="transmembrane region" description="Helical" evidence="5">
    <location>
        <begin position="9"/>
        <end position="27"/>
    </location>
</feature>
<evidence type="ECO:0000313" key="7">
    <source>
        <dbReference type="Proteomes" id="UP000006054"/>
    </source>
</evidence>